<name>A0A512IKM9_9HYPH</name>
<gene>
    <name evidence="1" type="ORF">MHA02_06390</name>
</gene>
<keyword evidence="2" id="KW-1185">Reference proteome</keyword>
<comment type="caution">
    <text evidence="1">The sequence shown here is derived from an EMBL/GenBank/DDBJ whole genome shotgun (WGS) entry which is preliminary data.</text>
</comment>
<evidence type="ECO:0000313" key="1">
    <source>
        <dbReference type="EMBL" id="GEO98251.1"/>
    </source>
</evidence>
<protein>
    <submittedName>
        <fullName evidence="1">Uncharacterized protein</fullName>
    </submittedName>
</protein>
<dbReference type="OrthoDB" id="9857568at2"/>
<evidence type="ECO:0000313" key="2">
    <source>
        <dbReference type="Proteomes" id="UP000321258"/>
    </source>
</evidence>
<dbReference type="EMBL" id="BJZT01000005">
    <property type="protein sequence ID" value="GEO98251.1"/>
    <property type="molecule type" value="Genomic_DNA"/>
</dbReference>
<dbReference type="Proteomes" id="UP000321258">
    <property type="component" value="Unassembled WGS sequence"/>
</dbReference>
<accession>A0A512IKM9</accession>
<dbReference type="AlphaFoldDB" id="A0A512IKM9"/>
<organism evidence="1 2">
    <name type="scientific">Methylobacterium haplocladii</name>
    <dbReference type="NCBI Taxonomy" id="1176176"/>
    <lineage>
        <taxon>Bacteria</taxon>
        <taxon>Pseudomonadati</taxon>
        <taxon>Pseudomonadota</taxon>
        <taxon>Alphaproteobacteria</taxon>
        <taxon>Hyphomicrobiales</taxon>
        <taxon>Methylobacteriaceae</taxon>
        <taxon>Methylobacterium</taxon>
    </lineage>
</organism>
<reference evidence="1 2" key="1">
    <citation type="submission" date="2019-07" db="EMBL/GenBank/DDBJ databases">
        <title>Whole genome shotgun sequence of Methylobacterium haplocladii NBRC 107714.</title>
        <authorList>
            <person name="Hosoyama A."/>
            <person name="Uohara A."/>
            <person name="Ohji S."/>
            <person name="Ichikawa N."/>
        </authorList>
    </citation>
    <scope>NUCLEOTIDE SEQUENCE [LARGE SCALE GENOMIC DNA]</scope>
    <source>
        <strain evidence="1 2">NBRC 107714</strain>
    </source>
</reference>
<proteinExistence type="predicted"/>
<sequence length="204" mass="20267">MESLTTSRGSAPPFLPTLATALAVGLLSLVCRGPSAPEAPAAPVAMVQAAPAGADGFHAATSAAESAPTIPAALAFARLHPLTLQIPHLAAADESAKASAVRTTRSAAATRRPCPASRCGETRRVDTAVRAAPAPIKSASEPAAIPEPMRGQADADEGLLPLDVLPFAATAASWVESARKLGRGVGGDAASLGGTVVALIACAR</sequence>